<evidence type="ECO:0000313" key="2">
    <source>
        <dbReference type="EMBL" id="CCD44678.1"/>
    </source>
</evidence>
<evidence type="ECO:0000256" key="1">
    <source>
        <dbReference type="SAM" id="SignalP"/>
    </source>
</evidence>
<organism evidence="2 3">
    <name type="scientific">Botryotinia fuckeliana (strain T4)</name>
    <name type="common">Noble rot fungus</name>
    <name type="synonym">Botrytis cinerea</name>
    <dbReference type="NCBI Taxonomy" id="999810"/>
    <lineage>
        <taxon>Eukaryota</taxon>
        <taxon>Fungi</taxon>
        <taxon>Dikarya</taxon>
        <taxon>Ascomycota</taxon>
        <taxon>Pezizomycotina</taxon>
        <taxon>Leotiomycetes</taxon>
        <taxon>Helotiales</taxon>
        <taxon>Sclerotiniaceae</taxon>
        <taxon>Botrytis</taxon>
    </lineage>
</organism>
<dbReference type="Proteomes" id="UP000008177">
    <property type="component" value="Unplaced contigs"/>
</dbReference>
<protein>
    <submittedName>
        <fullName evidence="2">Uncharacterized protein</fullName>
    </submittedName>
</protein>
<proteinExistence type="predicted"/>
<feature type="chain" id="PRO_5003439699" evidence="1">
    <location>
        <begin position="20"/>
        <end position="148"/>
    </location>
</feature>
<dbReference type="EMBL" id="FQ790271">
    <property type="protein sequence ID" value="CCD44678.1"/>
    <property type="molecule type" value="Genomic_DNA"/>
</dbReference>
<accession>G2XW08</accession>
<evidence type="ECO:0000313" key="3">
    <source>
        <dbReference type="Proteomes" id="UP000008177"/>
    </source>
</evidence>
<sequence length="148" mass="16903">MQDWRWALRSFLRLKKVLLYSTGFLLHDLVNTNRSEDSAATSSFIAGDVSMMKASSILGIVVKSPETVESREQRENGSVMKIRATDVISSYITGCDYLYKVFGNLVKEARNNEIKDLYLSHCSRIEEAFNGPKEILENKMQKIRNMKS</sequence>
<feature type="signal peptide" evidence="1">
    <location>
        <begin position="1"/>
        <end position="19"/>
    </location>
</feature>
<gene>
    <name evidence="2" type="ORF">BofuT4_P055790.1</name>
</gene>
<name>G2XW08_BOTF4</name>
<dbReference type="HOGENOM" id="CLU_1758537_0_0_1"/>
<keyword evidence="1" id="KW-0732">Signal</keyword>
<dbReference type="AlphaFoldDB" id="G2XW08"/>
<dbReference type="InParanoid" id="G2XW08"/>
<reference evidence="3" key="1">
    <citation type="journal article" date="2011" name="PLoS Genet.">
        <title>Genomic analysis of the necrotrophic fungal pathogens Sclerotinia sclerotiorum and Botrytis cinerea.</title>
        <authorList>
            <person name="Amselem J."/>
            <person name="Cuomo C.A."/>
            <person name="van Kan J.A."/>
            <person name="Viaud M."/>
            <person name="Benito E.P."/>
            <person name="Couloux A."/>
            <person name="Coutinho P.M."/>
            <person name="de Vries R.P."/>
            <person name="Dyer P.S."/>
            <person name="Fillinger S."/>
            <person name="Fournier E."/>
            <person name="Gout L."/>
            <person name="Hahn M."/>
            <person name="Kohn L."/>
            <person name="Lapalu N."/>
            <person name="Plummer K.M."/>
            <person name="Pradier J.M."/>
            <person name="Quevillon E."/>
            <person name="Sharon A."/>
            <person name="Simon A."/>
            <person name="ten Have A."/>
            <person name="Tudzynski B."/>
            <person name="Tudzynski P."/>
            <person name="Wincker P."/>
            <person name="Andrew M."/>
            <person name="Anthouard V."/>
            <person name="Beever R.E."/>
            <person name="Beffa R."/>
            <person name="Benoit I."/>
            <person name="Bouzid O."/>
            <person name="Brault B."/>
            <person name="Chen Z."/>
            <person name="Choquer M."/>
            <person name="Collemare J."/>
            <person name="Cotton P."/>
            <person name="Danchin E.G."/>
            <person name="Da Silva C."/>
            <person name="Gautier A."/>
            <person name="Giraud C."/>
            <person name="Giraud T."/>
            <person name="Gonzalez C."/>
            <person name="Grossetete S."/>
            <person name="Guldener U."/>
            <person name="Henrissat B."/>
            <person name="Howlett B.J."/>
            <person name="Kodira C."/>
            <person name="Kretschmer M."/>
            <person name="Lappartient A."/>
            <person name="Leroch M."/>
            <person name="Levis C."/>
            <person name="Mauceli E."/>
            <person name="Neuveglise C."/>
            <person name="Oeser B."/>
            <person name="Pearson M."/>
            <person name="Poulain J."/>
            <person name="Poussereau N."/>
            <person name="Quesneville H."/>
            <person name="Rascle C."/>
            <person name="Schumacher J."/>
            <person name="Segurens B."/>
            <person name="Sexton A."/>
            <person name="Silva E."/>
            <person name="Sirven C."/>
            <person name="Soanes D.M."/>
            <person name="Talbot N.J."/>
            <person name="Templeton M."/>
            <person name="Yandava C."/>
            <person name="Yarden O."/>
            <person name="Zeng Q."/>
            <person name="Rollins J.A."/>
            <person name="Lebrun M.H."/>
            <person name="Dickman M."/>
        </authorList>
    </citation>
    <scope>NUCLEOTIDE SEQUENCE [LARGE SCALE GENOMIC DNA]</scope>
    <source>
        <strain evidence="3">T4</strain>
    </source>
</reference>